<dbReference type="InterPro" id="IPR003593">
    <property type="entry name" value="AAA+_ATPase"/>
</dbReference>
<dbReference type="InterPro" id="IPR047641">
    <property type="entry name" value="ABC_transpr_MalK/UgpC-like"/>
</dbReference>
<keyword evidence="1" id="KW-0813">Transport</keyword>
<organism evidence="5 6">
    <name type="scientific">Nocardiopsis endophytica</name>
    <dbReference type="NCBI Taxonomy" id="3018445"/>
    <lineage>
        <taxon>Bacteria</taxon>
        <taxon>Bacillati</taxon>
        <taxon>Actinomycetota</taxon>
        <taxon>Actinomycetes</taxon>
        <taxon>Streptosporangiales</taxon>
        <taxon>Nocardiopsidaceae</taxon>
        <taxon>Nocardiopsis</taxon>
    </lineage>
</organism>
<name>A0ABT4U7U4_9ACTN</name>
<dbReference type="Gene3D" id="2.40.50.100">
    <property type="match status" value="2"/>
</dbReference>
<dbReference type="InterPro" id="IPR015855">
    <property type="entry name" value="ABC_transpr_MalK-like"/>
</dbReference>
<dbReference type="Gene3D" id="3.40.50.300">
    <property type="entry name" value="P-loop containing nucleotide triphosphate hydrolases"/>
    <property type="match status" value="1"/>
</dbReference>
<dbReference type="RefSeq" id="WP_270687809.1">
    <property type="nucleotide sequence ID" value="NZ_JAQFWQ010000065.1"/>
</dbReference>
<protein>
    <submittedName>
        <fullName evidence="5">Sn-glycerol-3-phosphate ABC transporter ATP-binding protein UgpC</fullName>
    </submittedName>
</protein>
<dbReference type="PANTHER" id="PTHR43875:SF1">
    <property type="entry name" value="OSMOPROTECTIVE COMPOUNDS UPTAKE ATP-BINDING PROTEIN GGTA"/>
    <property type="match status" value="1"/>
</dbReference>
<dbReference type="Proteomes" id="UP001527866">
    <property type="component" value="Unassembled WGS sequence"/>
</dbReference>
<dbReference type="NCBIfam" id="NF008653">
    <property type="entry name" value="PRK11650.1"/>
    <property type="match status" value="1"/>
</dbReference>
<sequence>MAKIVLDGVDKVYAGGVKAVDDLNLEIADGEFMVLVGPSGCGKSTALRMIAGLEEITAGDLVIGEEVVNDRPPKDRDIAMVFQNYALYPHMTVEQNLAFGLKLRKVAKPEIQRRVQEAAEMLGLETYLKRKPAALSGGQRQRVAMGRAIVREPQAFLMDEPLSNLDAKLRVQMRASLNQLHERLGVTTVYVTHDQVEAMTLGDRVAVLREGRLQQVDTPKNLFNNPVNLFVAGFIGSPAMNFVGAELQRDGDGAVLKFADHTVSVPAGVVASRDGLKDYFGRQLILGIRPSDFDDAALAPHEGADMRVTADVTEELGTEINVIFSVDAPPVQHEEAAALAADAAGDGEEDAAAATLPLAGDKSVFTARVNPRSEVRPGQPITLSVDVTQLHFFDKDSGLAIGHPDNR</sequence>
<keyword evidence="3 5" id="KW-0067">ATP-binding</keyword>
<keyword evidence="6" id="KW-1185">Reference proteome</keyword>
<dbReference type="SUPFAM" id="SSF52540">
    <property type="entry name" value="P-loop containing nucleoside triphosphate hydrolases"/>
    <property type="match status" value="1"/>
</dbReference>
<dbReference type="Gene3D" id="2.40.50.140">
    <property type="entry name" value="Nucleic acid-binding proteins"/>
    <property type="match status" value="1"/>
</dbReference>
<evidence type="ECO:0000256" key="1">
    <source>
        <dbReference type="ARBA" id="ARBA00022448"/>
    </source>
</evidence>
<dbReference type="Pfam" id="PF00005">
    <property type="entry name" value="ABC_tran"/>
    <property type="match status" value="1"/>
</dbReference>
<dbReference type="GO" id="GO:0005524">
    <property type="term" value="F:ATP binding"/>
    <property type="evidence" value="ECO:0007669"/>
    <property type="project" value="UniProtKB-KW"/>
</dbReference>
<dbReference type="PANTHER" id="PTHR43875">
    <property type="entry name" value="MALTODEXTRIN IMPORT ATP-BINDING PROTEIN MSMX"/>
    <property type="match status" value="1"/>
</dbReference>
<evidence type="ECO:0000313" key="6">
    <source>
        <dbReference type="Proteomes" id="UP001527866"/>
    </source>
</evidence>
<dbReference type="EMBL" id="JAQFWQ010000065">
    <property type="protein sequence ID" value="MDA2813030.1"/>
    <property type="molecule type" value="Genomic_DNA"/>
</dbReference>
<dbReference type="InterPro" id="IPR040582">
    <property type="entry name" value="OB_MalK-like"/>
</dbReference>
<feature type="domain" description="ABC transporter" evidence="4">
    <location>
        <begin position="4"/>
        <end position="235"/>
    </location>
</feature>
<evidence type="ECO:0000313" key="5">
    <source>
        <dbReference type="EMBL" id="MDA2813030.1"/>
    </source>
</evidence>
<dbReference type="InterPro" id="IPR017871">
    <property type="entry name" value="ABC_transporter-like_CS"/>
</dbReference>
<dbReference type="InterPro" id="IPR027417">
    <property type="entry name" value="P-loop_NTPase"/>
</dbReference>
<dbReference type="PROSITE" id="PS50893">
    <property type="entry name" value="ABC_TRANSPORTER_2"/>
    <property type="match status" value="1"/>
</dbReference>
<comment type="caution">
    <text evidence="5">The sequence shown here is derived from an EMBL/GenBank/DDBJ whole genome shotgun (WGS) entry which is preliminary data.</text>
</comment>
<dbReference type="SMART" id="SM00382">
    <property type="entry name" value="AAA"/>
    <property type="match status" value="1"/>
</dbReference>
<dbReference type="Pfam" id="PF17912">
    <property type="entry name" value="OB_MalK"/>
    <property type="match status" value="1"/>
</dbReference>
<reference evidence="5 6" key="1">
    <citation type="submission" date="2023-01" db="EMBL/GenBank/DDBJ databases">
        <title>Draft genome sequence of Nocardiopsis sp. RSe5-2 isolated from halophytes.</title>
        <authorList>
            <person name="Duangmal K."/>
            <person name="Chantavorakit T."/>
        </authorList>
    </citation>
    <scope>NUCLEOTIDE SEQUENCE [LARGE SCALE GENOMIC DNA]</scope>
    <source>
        <strain evidence="5 6">RSe5-2</strain>
    </source>
</reference>
<evidence type="ECO:0000256" key="2">
    <source>
        <dbReference type="ARBA" id="ARBA00022741"/>
    </source>
</evidence>
<evidence type="ECO:0000259" key="4">
    <source>
        <dbReference type="PROSITE" id="PS50893"/>
    </source>
</evidence>
<dbReference type="CDD" id="cd03301">
    <property type="entry name" value="ABC_MalK_N"/>
    <property type="match status" value="1"/>
</dbReference>
<dbReference type="InterPro" id="IPR012340">
    <property type="entry name" value="NA-bd_OB-fold"/>
</dbReference>
<evidence type="ECO:0000256" key="3">
    <source>
        <dbReference type="ARBA" id="ARBA00022840"/>
    </source>
</evidence>
<proteinExistence type="predicted"/>
<gene>
    <name evidence="5" type="primary">ugpC</name>
    <name evidence="5" type="ORF">O4J56_20460</name>
</gene>
<dbReference type="PROSITE" id="PS00211">
    <property type="entry name" value="ABC_TRANSPORTER_1"/>
    <property type="match status" value="1"/>
</dbReference>
<dbReference type="InterPro" id="IPR008995">
    <property type="entry name" value="Mo/tungstate-bd_C_term_dom"/>
</dbReference>
<accession>A0ABT4U7U4</accession>
<dbReference type="InterPro" id="IPR003439">
    <property type="entry name" value="ABC_transporter-like_ATP-bd"/>
</dbReference>
<dbReference type="SUPFAM" id="SSF50331">
    <property type="entry name" value="MOP-like"/>
    <property type="match status" value="1"/>
</dbReference>
<keyword evidence="2" id="KW-0547">Nucleotide-binding</keyword>